<protein>
    <recommendedName>
        <fullName evidence="4">50S ribosomal protein L35</fullName>
    </recommendedName>
</protein>
<keyword evidence="1" id="KW-1133">Transmembrane helix</keyword>
<dbReference type="Proteomes" id="UP000295733">
    <property type="component" value="Unassembled WGS sequence"/>
</dbReference>
<evidence type="ECO:0000313" key="3">
    <source>
        <dbReference type="Proteomes" id="UP000295733"/>
    </source>
</evidence>
<accession>A0A4R2NKG8</accession>
<keyword evidence="1" id="KW-0812">Transmembrane</keyword>
<name>A0A4R2NKG8_RHOAD</name>
<proteinExistence type="predicted"/>
<keyword evidence="3" id="KW-1185">Reference proteome</keyword>
<sequence>MESDLFLVAGVIAGVLAVPAFLSAYTDGRSPVAAGVMALIAGAAIAYAVISNPVGYQIEDVPEVFVRVIGRFLN</sequence>
<evidence type="ECO:0008006" key="4">
    <source>
        <dbReference type="Google" id="ProtNLM"/>
    </source>
</evidence>
<dbReference type="RefSeq" id="WP_132604347.1">
    <property type="nucleotide sequence ID" value="NZ_NRRP01000012.1"/>
</dbReference>
<feature type="transmembrane region" description="Helical" evidence="1">
    <location>
        <begin position="6"/>
        <end position="25"/>
    </location>
</feature>
<dbReference type="EMBL" id="SLXL01000009">
    <property type="protein sequence ID" value="TCP21828.1"/>
    <property type="molecule type" value="Genomic_DNA"/>
</dbReference>
<evidence type="ECO:0000256" key="1">
    <source>
        <dbReference type="SAM" id="Phobius"/>
    </source>
</evidence>
<reference evidence="2 3" key="1">
    <citation type="submission" date="2019-03" db="EMBL/GenBank/DDBJ databases">
        <title>Genomic Encyclopedia of Type Strains, Phase IV (KMG-IV): sequencing the most valuable type-strain genomes for metagenomic binning, comparative biology and taxonomic classification.</title>
        <authorList>
            <person name="Goeker M."/>
        </authorList>
    </citation>
    <scope>NUCLEOTIDE SEQUENCE [LARGE SCALE GENOMIC DNA]</scope>
    <source>
        <strain evidence="2 3">DSM 2781</strain>
    </source>
</reference>
<dbReference type="AlphaFoldDB" id="A0A4R2NKG8"/>
<comment type="caution">
    <text evidence="2">The sequence shown here is derived from an EMBL/GenBank/DDBJ whole genome shotgun (WGS) entry which is preliminary data.</text>
</comment>
<gene>
    <name evidence="2" type="ORF">EV656_10980</name>
</gene>
<organism evidence="2 3">
    <name type="scientific">Rhodovulum adriaticum</name>
    <name type="common">Rhodopseudomonas adriatica</name>
    <dbReference type="NCBI Taxonomy" id="35804"/>
    <lineage>
        <taxon>Bacteria</taxon>
        <taxon>Pseudomonadati</taxon>
        <taxon>Pseudomonadota</taxon>
        <taxon>Alphaproteobacteria</taxon>
        <taxon>Rhodobacterales</taxon>
        <taxon>Paracoccaceae</taxon>
        <taxon>Rhodovulum</taxon>
    </lineage>
</organism>
<keyword evidence="1" id="KW-0472">Membrane</keyword>
<feature type="transmembrane region" description="Helical" evidence="1">
    <location>
        <begin position="32"/>
        <end position="50"/>
    </location>
</feature>
<evidence type="ECO:0000313" key="2">
    <source>
        <dbReference type="EMBL" id="TCP21828.1"/>
    </source>
</evidence>